<dbReference type="GO" id="GO:0035556">
    <property type="term" value="P:intracellular signal transduction"/>
    <property type="evidence" value="ECO:0007669"/>
    <property type="project" value="InterPro"/>
</dbReference>
<comment type="caution">
    <text evidence="2">The sequence shown here is derived from an EMBL/GenBank/DDBJ whole genome shotgun (WGS) entry which is preliminary data.</text>
</comment>
<dbReference type="InterPro" id="IPR002109">
    <property type="entry name" value="Glutaredoxin"/>
</dbReference>
<evidence type="ECO:0000313" key="3">
    <source>
        <dbReference type="Proteomes" id="UP000054937"/>
    </source>
</evidence>
<dbReference type="PANTHER" id="PTHR46361">
    <property type="entry name" value="ELECTRON CARRIER/ PROTEIN DISULFIDE OXIDOREDUCTASE"/>
    <property type="match status" value="1"/>
</dbReference>
<protein>
    <submittedName>
        <fullName evidence="2">Thioredoxin-like fold</fullName>
    </submittedName>
</protein>
<sequence>MEQKNLEITNKGQITIFSISDCKFCQKSKQMLKEIGKQFNEINLDLYPIKKKDMIEMSQKLSVPQIFIGNYYLGGSDDLEKFIGQNKETKNLDQIIEEQKQKRENLDLRLQIGDLQPVQPFQMDKLNEPYEFENLEINGKKYTFWEIRKFLKQELQIKDRRWHLRQFKNCFLGEEAVKIFQEKFQVQEAEKAEQIGKTLQKMGFFQHVCQDHEFKNQYLFYRLQEDIDQNFMNSYKIFGKGIKLNKDPYYLLNGIVQRFKQMKQSVINVEGNYQYSKIKQQDQFQNFMENFSELQIVELKDFGDDELVAFIINLYNILVQIGYCIIGVPSSFWSKFTYFDRVKVNLGGLVYSLNDLEHGILRQNRKAPGKFSRQFGKNDERLQFMVKEFDCRIHFALNCGAKSCPPVKKYDAQVLREQLQINSQYDWGNDAA</sequence>
<dbReference type="Pfam" id="PF00610">
    <property type="entry name" value="DEP"/>
    <property type="match status" value="1"/>
</dbReference>
<organism evidence="2 3">
    <name type="scientific">Pseudocohnilembus persalinus</name>
    <name type="common">Ciliate</name>
    <dbReference type="NCBI Taxonomy" id="266149"/>
    <lineage>
        <taxon>Eukaryota</taxon>
        <taxon>Sar</taxon>
        <taxon>Alveolata</taxon>
        <taxon>Ciliophora</taxon>
        <taxon>Intramacronucleata</taxon>
        <taxon>Oligohymenophorea</taxon>
        <taxon>Scuticociliatia</taxon>
        <taxon>Philasterida</taxon>
        <taxon>Pseudocohnilembidae</taxon>
        <taxon>Pseudocohnilembus</taxon>
    </lineage>
</organism>
<feature type="domain" description="DEP" evidence="1">
    <location>
        <begin position="151"/>
        <end position="225"/>
    </location>
</feature>
<proteinExistence type="predicted"/>
<dbReference type="Gene3D" id="1.10.10.10">
    <property type="entry name" value="Winged helix-like DNA-binding domain superfamily/Winged helix DNA-binding domain"/>
    <property type="match status" value="1"/>
</dbReference>
<dbReference type="PANTHER" id="PTHR46361:SF3">
    <property type="entry name" value="ELECTRON CARRIER_ PROTEIN DISULFIDE OXIDOREDUCTASE"/>
    <property type="match status" value="1"/>
</dbReference>
<dbReference type="PRINTS" id="PR00160">
    <property type="entry name" value="GLUTAREDOXIN"/>
</dbReference>
<dbReference type="Pfam" id="PF00462">
    <property type="entry name" value="Glutaredoxin"/>
    <property type="match status" value="1"/>
</dbReference>
<gene>
    <name evidence="2" type="ORF">PPERSA_00665</name>
</gene>
<dbReference type="SUPFAM" id="SSF52833">
    <property type="entry name" value="Thioredoxin-like"/>
    <property type="match status" value="1"/>
</dbReference>
<dbReference type="Pfam" id="PF04784">
    <property type="entry name" value="DUF547"/>
    <property type="match status" value="1"/>
</dbReference>
<dbReference type="SMART" id="SM00049">
    <property type="entry name" value="DEP"/>
    <property type="match status" value="1"/>
</dbReference>
<dbReference type="OMA" id="IVVSQCH"/>
<name>A0A0V0QT34_PSEPJ</name>
<dbReference type="InterPro" id="IPR014025">
    <property type="entry name" value="Glutaredoxin_subgr"/>
</dbReference>
<keyword evidence="3" id="KW-1185">Reference proteome</keyword>
<accession>A0A0V0QT34</accession>
<dbReference type="EMBL" id="LDAU01000109">
    <property type="protein sequence ID" value="KRX05364.1"/>
    <property type="molecule type" value="Genomic_DNA"/>
</dbReference>
<dbReference type="InterPro" id="IPR000591">
    <property type="entry name" value="DEP_dom"/>
</dbReference>
<evidence type="ECO:0000259" key="1">
    <source>
        <dbReference type="PROSITE" id="PS50186"/>
    </source>
</evidence>
<dbReference type="InParanoid" id="A0A0V0QT34"/>
<dbReference type="SUPFAM" id="SSF46785">
    <property type="entry name" value="Winged helix' DNA-binding domain"/>
    <property type="match status" value="1"/>
</dbReference>
<dbReference type="PROSITE" id="PS51354">
    <property type="entry name" value="GLUTAREDOXIN_2"/>
    <property type="match status" value="1"/>
</dbReference>
<dbReference type="PROSITE" id="PS50186">
    <property type="entry name" value="DEP"/>
    <property type="match status" value="1"/>
</dbReference>
<dbReference type="InterPro" id="IPR006869">
    <property type="entry name" value="DUF547"/>
</dbReference>
<dbReference type="OrthoDB" id="438187at2759"/>
<dbReference type="Gene3D" id="3.40.30.10">
    <property type="entry name" value="Glutaredoxin"/>
    <property type="match status" value="1"/>
</dbReference>
<dbReference type="InterPro" id="IPR036390">
    <property type="entry name" value="WH_DNA-bd_sf"/>
</dbReference>
<dbReference type="Proteomes" id="UP000054937">
    <property type="component" value="Unassembled WGS sequence"/>
</dbReference>
<dbReference type="AlphaFoldDB" id="A0A0V0QT34"/>
<reference evidence="2 3" key="1">
    <citation type="journal article" date="2015" name="Sci. Rep.">
        <title>Genome of the facultative scuticociliatosis pathogen Pseudocohnilembus persalinus provides insight into its virulence through horizontal gene transfer.</title>
        <authorList>
            <person name="Xiong J."/>
            <person name="Wang G."/>
            <person name="Cheng J."/>
            <person name="Tian M."/>
            <person name="Pan X."/>
            <person name="Warren A."/>
            <person name="Jiang C."/>
            <person name="Yuan D."/>
            <person name="Miao W."/>
        </authorList>
    </citation>
    <scope>NUCLEOTIDE SEQUENCE [LARGE SCALE GENOMIC DNA]</scope>
    <source>
        <strain evidence="2">36N120E</strain>
    </source>
</reference>
<evidence type="ECO:0000313" key="2">
    <source>
        <dbReference type="EMBL" id="KRX05364.1"/>
    </source>
</evidence>
<dbReference type="InterPro" id="IPR036249">
    <property type="entry name" value="Thioredoxin-like_sf"/>
</dbReference>
<dbReference type="InterPro" id="IPR036388">
    <property type="entry name" value="WH-like_DNA-bd_sf"/>
</dbReference>
<dbReference type="CDD" id="cd04371">
    <property type="entry name" value="DEP"/>
    <property type="match status" value="1"/>
</dbReference>